<dbReference type="SUPFAM" id="SSF46894">
    <property type="entry name" value="C-terminal effector domain of the bipartite response regulators"/>
    <property type="match status" value="1"/>
</dbReference>
<dbReference type="InterPro" id="IPR039420">
    <property type="entry name" value="WalR-like"/>
</dbReference>
<proteinExistence type="predicted"/>
<dbReference type="Pfam" id="PF00072">
    <property type="entry name" value="Response_reg"/>
    <property type="match status" value="1"/>
</dbReference>
<evidence type="ECO:0000313" key="5">
    <source>
        <dbReference type="EMBL" id="MBK1630774.1"/>
    </source>
</evidence>
<accession>A0ABS1CH09</accession>
<dbReference type="InterPro" id="IPR001789">
    <property type="entry name" value="Sig_transdc_resp-reg_receiver"/>
</dbReference>
<gene>
    <name evidence="5" type="ORF">CKO31_08460</name>
</gene>
<comment type="caution">
    <text evidence="5">The sequence shown here is derived from an EMBL/GenBank/DDBJ whole genome shotgun (WGS) entry which is preliminary data.</text>
</comment>
<evidence type="ECO:0000256" key="2">
    <source>
        <dbReference type="PROSITE-ProRule" id="PRU00169"/>
    </source>
</evidence>
<dbReference type="Proteomes" id="UP000748752">
    <property type="component" value="Unassembled WGS sequence"/>
</dbReference>
<dbReference type="SMART" id="SM00421">
    <property type="entry name" value="HTH_LUXR"/>
    <property type="match status" value="1"/>
</dbReference>
<dbReference type="InterPro" id="IPR011006">
    <property type="entry name" value="CheY-like_superfamily"/>
</dbReference>
<keyword evidence="2" id="KW-0597">Phosphoprotein</keyword>
<dbReference type="EMBL" id="NRRV01000016">
    <property type="protein sequence ID" value="MBK1630774.1"/>
    <property type="molecule type" value="Genomic_DNA"/>
</dbReference>
<dbReference type="Pfam" id="PF00196">
    <property type="entry name" value="GerE"/>
    <property type="match status" value="1"/>
</dbReference>
<evidence type="ECO:0000313" key="6">
    <source>
        <dbReference type="Proteomes" id="UP000748752"/>
    </source>
</evidence>
<dbReference type="PROSITE" id="PS00622">
    <property type="entry name" value="HTH_LUXR_1"/>
    <property type="match status" value="1"/>
</dbReference>
<dbReference type="PANTHER" id="PTHR43214">
    <property type="entry name" value="TWO-COMPONENT RESPONSE REGULATOR"/>
    <property type="match status" value="1"/>
</dbReference>
<reference evidence="5 6" key="1">
    <citation type="journal article" date="2020" name="Microorganisms">
        <title>Osmotic Adaptation and Compatible Solute Biosynthesis of Phototrophic Bacteria as Revealed from Genome Analyses.</title>
        <authorList>
            <person name="Imhoff J.F."/>
            <person name="Rahn T."/>
            <person name="Kunzel S."/>
            <person name="Keller A."/>
            <person name="Neulinger S.C."/>
        </authorList>
    </citation>
    <scope>NUCLEOTIDE SEQUENCE [LARGE SCALE GENOMIC DNA]</scope>
    <source>
        <strain evidence="5 6">DSM 6210</strain>
    </source>
</reference>
<dbReference type="PRINTS" id="PR00038">
    <property type="entry name" value="HTHLUXR"/>
</dbReference>
<keyword evidence="6" id="KW-1185">Reference proteome</keyword>
<dbReference type="PANTHER" id="PTHR43214:SF38">
    <property type="entry name" value="NITRATE_NITRITE RESPONSE REGULATOR PROTEIN NARL"/>
    <property type="match status" value="1"/>
</dbReference>
<name>A0ABS1CH09_9GAMM</name>
<dbReference type="PROSITE" id="PS50043">
    <property type="entry name" value="HTH_LUXR_2"/>
    <property type="match status" value="1"/>
</dbReference>
<evidence type="ECO:0000256" key="1">
    <source>
        <dbReference type="ARBA" id="ARBA00023125"/>
    </source>
</evidence>
<feature type="domain" description="HTH luxR-type" evidence="3">
    <location>
        <begin position="152"/>
        <end position="217"/>
    </location>
</feature>
<protein>
    <submittedName>
        <fullName evidence="5">Two-component system response regulator NarL</fullName>
    </submittedName>
</protein>
<dbReference type="Gene3D" id="3.40.50.2300">
    <property type="match status" value="1"/>
</dbReference>
<dbReference type="SUPFAM" id="SSF52172">
    <property type="entry name" value="CheY-like"/>
    <property type="match status" value="1"/>
</dbReference>
<dbReference type="RefSeq" id="WP_200235976.1">
    <property type="nucleotide sequence ID" value="NZ_NRRV01000016.1"/>
</dbReference>
<feature type="domain" description="Response regulatory" evidence="4">
    <location>
        <begin position="8"/>
        <end position="125"/>
    </location>
</feature>
<dbReference type="InterPro" id="IPR000792">
    <property type="entry name" value="Tscrpt_reg_LuxR_C"/>
</dbReference>
<dbReference type="NCBIfam" id="NF007935">
    <property type="entry name" value="PRK10651.1"/>
    <property type="match status" value="1"/>
</dbReference>
<keyword evidence="1" id="KW-0238">DNA-binding</keyword>
<feature type="modified residue" description="4-aspartylphosphate" evidence="2">
    <location>
        <position position="59"/>
    </location>
</feature>
<dbReference type="SMART" id="SM00448">
    <property type="entry name" value="REC"/>
    <property type="match status" value="1"/>
</dbReference>
<dbReference type="PROSITE" id="PS50110">
    <property type="entry name" value="RESPONSE_REGULATORY"/>
    <property type="match status" value="1"/>
</dbReference>
<sequence>MTDALDTRVLVIDDHPLFRKGVADLLDMEPALTLVGEAADGATGLRLARELTPDLILLDLNMKGMDGIETLRRLRGDDALEARIVMLTVSDLEADVVAALRTGADGYLLKDTEPEDMLALLQDAMHGRLVISPQLTELIARALRESPADQPLHPDQAGLTPREREILNLIARGFSNKLIARELDVAVGTVKVHVKHLLKKLGLKTRVEAAVWAVNAADRDR</sequence>
<dbReference type="CDD" id="cd06170">
    <property type="entry name" value="LuxR_C_like"/>
    <property type="match status" value="1"/>
</dbReference>
<evidence type="ECO:0000259" key="3">
    <source>
        <dbReference type="PROSITE" id="PS50043"/>
    </source>
</evidence>
<evidence type="ECO:0000259" key="4">
    <source>
        <dbReference type="PROSITE" id="PS50110"/>
    </source>
</evidence>
<organism evidence="5 6">
    <name type="scientific">Thiohalocapsa halophila</name>
    <dbReference type="NCBI Taxonomy" id="69359"/>
    <lineage>
        <taxon>Bacteria</taxon>
        <taxon>Pseudomonadati</taxon>
        <taxon>Pseudomonadota</taxon>
        <taxon>Gammaproteobacteria</taxon>
        <taxon>Chromatiales</taxon>
        <taxon>Chromatiaceae</taxon>
        <taxon>Thiohalocapsa</taxon>
    </lineage>
</organism>
<dbReference type="InterPro" id="IPR016032">
    <property type="entry name" value="Sig_transdc_resp-reg_C-effctor"/>
</dbReference>